<dbReference type="FunFam" id="3.30.479.30:FF:000004">
    <property type="entry name" value="Putative membrane protease family, stomatin"/>
    <property type="match status" value="1"/>
</dbReference>
<dbReference type="OrthoDB" id="9809197at2"/>
<protein>
    <submittedName>
        <fullName evidence="4">Paraslipin</fullName>
    </submittedName>
</protein>
<dbReference type="Pfam" id="PF01145">
    <property type="entry name" value="Band_7"/>
    <property type="match status" value="1"/>
</dbReference>
<dbReference type="InterPro" id="IPR050710">
    <property type="entry name" value="Band7/mec-2_domain"/>
</dbReference>
<dbReference type="GO" id="GO:0098552">
    <property type="term" value="C:side of membrane"/>
    <property type="evidence" value="ECO:0007669"/>
    <property type="project" value="UniProtKB-ARBA"/>
</dbReference>
<sequence length="305" mass="33894">MAFTILAVGAVALFIVWNTFIIVQTREEVILERFGKYHATLTAGFHFVTPFVDRVAYRQEIREQVLDVPHQKCITKDNIEVDVDGIIYLKVMDAEKASYGINDYRLAAVNLAQTTMRSEIGKITLDDTFSERDAMNDAIVAELDKASNPWGVKVMRYEIKDIQPSQDIVLTMEQQMEAEREKRAEIVASSGERDARINTSEGDRHASILRSEGTRQKRINEAKGEAKEMELIAAASARGIERVAQAISQPGGSLAVKMRLTEQFIDRLGSVIDGANISVLPVEAANMKSFFEGASKVTDGVKGHK</sequence>
<keyword evidence="5" id="KW-1185">Reference proteome</keyword>
<name>A0A2A8CU14_9BACT</name>
<dbReference type="AlphaFoldDB" id="A0A2A8CU14"/>
<dbReference type="InterPro" id="IPR036013">
    <property type="entry name" value="Band_7/SPFH_dom_sf"/>
</dbReference>
<evidence type="ECO:0000259" key="3">
    <source>
        <dbReference type="SMART" id="SM00244"/>
    </source>
</evidence>
<accession>A0A2A8CU14</accession>
<evidence type="ECO:0000313" key="5">
    <source>
        <dbReference type="Proteomes" id="UP000220102"/>
    </source>
</evidence>
<dbReference type="SUPFAM" id="SSF117892">
    <property type="entry name" value="Band 7/SPFH domain"/>
    <property type="match status" value="1"/>
</dbReference>
<comment type="caution">
    <text evidence="4">The sequence shown here is derived from an EMBL/GenBank/DDBJ whole genome shotgun (WGS) entry which is preliminary data.</text>
</comment>
<dbReference type="Gene3D" id="3.30.479.30">
    <property type="entry name" value="Band 7 domain"/>
    <property type="match status" value="1"/>
</dbReference>
<evidence type="ECO:0000313" key="4">
    <source>
        <dbReference type="EMBL" id="PEN11392.1"/>
    </source>
</evidence>
<comment type="subcellular location">
    <subcellularLocation>
        <location evidence="1">Membrane</location>
        <topology evidence="1">Single-pass membrane protein</topology>
    </subcellularLocation>
</comment>
<evidence type="ECO:0000256" key="1">
    <source>
        <dbReference type="ARBA" id="ARBA00004167"/>
    </source>
</evidence>
<dbReference type="SMART" id="SM00244">
    <property type="entry name" value="PHB"/>
    <property type="match status" value="1"/>
</dbReference>
<dbReference type="InterPro" id="IPR001972">
    <property type="entry name" value="Stomatin_HflK_fam"/>
</dbReference>
<dbReference type="CDD" id="cd08829">
    <property type="entry name" value="SPFH_paraslipin"/>
    <property type="match status" value="1"/>
</dbReference>
<organism evidence="4 5">
    <name type="scientific">Longibacter salinarum</name>
    <dbReference type="NCBI Taxonomy" id="1850348"/>
    <lineage>
        <taxon>Bacteria</taxon>
        <taxon>Pseudomonadati</taxon>
        <taxon>Rhodothermota</taxon>
        <taxon>Rhodothermia</taxon>
        <taxon>Rhodothermales</taxon>
        <taxon>Salisaetaceae</taxon>
        <taxon>Longibacter</taxon>
    </lineage>
</organism>
<dbReference type="Proteomes" id="UP000220102">
    <property type="component" value="Unassembled WGS sequence"/>
</dbReference>
<comment type="similarity">
    <text evidence="2">Belongs to the band 7/mec-2 family.</text>
</comment>
<dbReference type="RefSeq" id="WP_098077816.1">
    <property type="nucleotide sequence ID" value="NZ_PDEQ01000009.1"/>
</dbReference>
<reference evidence="4 5" key="1">
    <citation type="submission" date="2017-10" db="EMBL/GenBank/DDBJ databases">
        <title>Draft genome of Longibacter Salinarum.</title>
        <authorList>
            <person name="Goh K.M."/>
            <person name="Shamsir M.S."/>
            <person name="Lim S.W."/>
        </authorList>
    </citation>
    <scope>NUCLEOTIDE SEQUENCE [LARGE SCALE GENOMIC DNA]</scope>
    <source>
        <strain evidence="4 5">KCTC 52045</strain>
    </source>
</reference>
<gene>
    <name evidence="4" type="ORF">CRI94_15245</name>
</gene>
<dbReference type="InterPro" id="IPR001107">
    <property type="entry name" value="Band_7"/>
</dbReference>
<evidence type="ECO:0000256" key="2">
    <source>
        <dbReference type="ARBA" id="ARBA00008164"/>
    </source>
</evidence>
<dbReference type="InterPro" id="IPR032435">
    <property type="entry name" value="STML2-like_C"/>
</dbReference>
<dbReference type="EMBL" id="PDEQ01000009">
    <property type="protein sequence ID" value="PEN11392.1"/>
    <property type="molecule type" value="Genomic_DNA"/>
</dbReference>
<dbReference type="PANTHER" id="PTHR43327">
    <property type="entry name" value="STOMATIN-LIKE PROTEIN 2, MITOCHONDRIAL"/>
    <property type="match status" value="1"/>
</dbReference>
<proteinExistence type="inferred from homology"/>
<dbReference type="Pfam" id="PF16200">
    <property type="entry name" value="Band_7_C"/>
    <property type="match status" value="1"/>
</dbReference>
<dbReference type="PRINTS" id="PR00721">
    <property type="entry name" value="STOMATIN"/>
</dbReference>
<dbReference type="PANTHER" id="PTHR43327:SF10">
    <property type="entry name" value="STOMATIN-LIKE PROTEIN 2, MITOCHONDRIAL"/>
    <property type="match status" value="1"/>
</dbReference>
<feature type="domain" description="Band 7" evidence="3">
    <location>
        <begin position="18"/>
        <end position="176"/>
    </location>
</feature>
<dbReference type="GO" id="GO:0005886">
    <property type="term" value="C:plasma membrane"/>
    <property type="evidence" value="ECO:0007669"/>
    <property type="project" value="UniProtKB-ARBA"/>
</dbReference>